<evidence type="ECO:0000256" key="7">
    <source>
        <dbReference type="SAM" id="MobiDB-lite"/>
    </source>
</evidence>
<sequence length="449" mass="48037">MTEHVLPKATASASATPGATPAPHAQGQPRMGRLAMASSIGTTLEWYDFTVYNIMAALVFNAVFFPSFDPLTGTILAFSTYAVGYISRPLGGMVFGHLGDRLGRRFVLVATLVIMGVSTGLMGLLPTYSTWGIWAPVALVALRFVQGVALGGEWAGAVLLSMEHGKPDERGRNASFTQVGPSCGTLIGTGFIAAVSAWLTPEDFQNWGWRIPFISSVALVLFGLWLRRGVEETPVFREMEEKKSTAKTPIKEVFTQHWRRLLVAGGSRIGSDVLYALVVVFTLTYVTTVLHLSRPLALTATMIGAACNAIAVPYFGSLSDRIGRKPVYIAGALLGILWAFVFFVLMNSAQPFAICVAVVVGLIIHAIMYGPQAAFVTEQFPSRVRYAGSSLAYTLAGILGGGFAPLIIASLYKSWGSTLAVSAYVTGALCVTLVALLVARETARKPLED</sequence>
<dbReference type="PANTHER" id="PTHR43045:SF1">
    <property type="entry name" value="SHIKIMATE TRANSPORTER"/>
    <property type="match status" value="1"/>
</dbReference>
<reference evidence="10" key="1">
    <citation type="submission" date="2019-12" db="EMBL/GenBank/DDBJ databases">
        <authorList>
            <person name="Cremers G."/>
        </authorList>
    </citation>
    <scope>NUCLEOTIDE SEQUENCE</scope>
    <source>
        <strain evidence="10">Vvax</strain>
    </source>
</reference>
<feature type="transmembrane region" description="Helical" evidence="8">
    <location>
        <begin position="207"/>
        <end position="226"/>
    </location>
</feature>
<dbReference type="GO" id="GO:0022857">
    <property type="term" value="F:transmembrane transporter activity"/>
    <property type="evidence" value="ECO:0007669"/>
    <property type="project" value="InterPro"/>
</dbReference>
<dbReference type="GO" id="GO:0005886">
    <property type="term" value="C:plasma membrane"/>
    <property type="evidence" value="ECO:0007669"/>
    <property type="project" value="UniProtKB-SubCell"/>
</dbReference>
<proteinExistence type="predicted"/>
<dbReference type="PROSITE" id="PS00217">
    <property type="entry name" value="SUGAR_TRANSPORT_2"/>
    <property type="match status" value="1"/>
</dbReference>
<keyword evidence="5 8" id="KW-1133">Transmembrane helix</keyword>
<dbReference type="PROSITE" id="PS50850">
    <property type="entry name" value="MFS"/>
    <property type="match status" value="1"/>
</dbReference>
<dbReference type="InterPro" id="IPR011701">
    <property type="entry name" value="MFS"/>
</dbReference>
<evidence type="ECO:0000259" key="9">
    <source>
        <dbReference type="PROSITE" id="PS50850"/>
    </source>
</evidence>
<dbReference type="InterPro" id="IPR005829">
    <property type="entry name" value="Sugar_transporter_CS"/>
</dbReference>
<evidence type="ECO:0000256" key="2">
    <source>
        <dbReference type="ARBA" id="ARBA00022448"/>
    </source>
</evidence>
<keyword evidence="2" id="KW-0813">Transport</keyword>
<dbReference type="RefSeq" id="WP_339089659.1">
    <property type="nucleotide sequence ID" value="NZ_LR743507.1"/>
</dbReference>
<evidence type="ECO:0000256" key="5">
    <source>
        <dbReference type="ARBA" id="ARBA00022989"/>
    </source>
</evidence>
<feature type="transmembrane region" description="Helical" evidence="8">
    <location>
        <begin position="46"/>
        <end position="65"/>
    </location>
</feature>
<dbReference type="Pfam" id="PF07690">
    <property type="entry name" value="MFS_1"/>
    <property type="match status" value="1"/>
</dbReference>
<feature type="transmembrane region" description="Helical" evidence="8">
    <location>
        <begin position="269"/>
        <end position="290"/>
    </location>
</feature>
<evidence type="ECO:0000256" key="3">
    <source>
        <dbReference type="ARBA" id="ARBA00022475"/>
    </source>
</evidence>
<protein>
    <submittedName>
        <fullName evidence="10">Inner membrane metabolite transport protein YhjE</fullName>
    </submittedName>
</protein>
<dbReference type="AlphaFoldDB" id="A0A679IVB7"/>
<feature type="transmembrane region" description="Helical" evidence="8">
    <location>
        <begin position="351"/>
        <end position="370"/>
    </location>
</feature>
<feature type="transmembrane region" description="Helical" evidence="8">
    <location>
        <begin position="181"/>
        <end position="201"/>
    </location>
</feature>
<evidence type="ECO:0000313" key="10">
    <source>
        <dbReference type="EMBL" id="CAA2102857.1"/>
    </source>
</evidence>
<dbReference type="SUPFAM" id="SSF103473">
    <property type="entry name" value="MFS general substrate transporter"/>
    <property type="match status" value="1"/>
</dbReference>
<feature type="transmembrane region" description="Helical" evidence="8">
    <location>
        <begin position="71"/>
        <end position="94"/>
    </location>
</feature>
<accession>A0A679IVB7</accession>
<organism evidence="10">
    <name type="scientific">Variovorax paradoxus</name>
    <dbReference type="NCBI Taxonomy" id="34073"/>
    <lineage>
        <taxon>Bacteria</taxon>
        <taxon>Pseudomonadati</taxon>
        <taxon>Pseudomonadota</taxon>
        <taxon>Betaproteobacteria</taxon>
        <taxon>Burkholderiales</taxon>
        <taxon>Comamonadaceae</taxon>
        <taxon>Variovorax</taxon>
    </lineage>
</organism>
<gene>
    <name evidence="10" type="primary">yhjE_1</name>
    <name evidence="10" type="ORF">VVAX_01966</name>
</gene>
<feature type="region of interest" description="Disordered" evidence="7">
    <location>
        <begin position="1"/>
        <end position="30"/>
    </location>
</feature>
<keyword evidence="4 8" id="KW-0812">Transmembrane</keyword>
<name>A0A679IVB7_VARPD</name>
<evidence type="ECO:0000256" key="1">
    <source>
        <dbReference type="ARBA" id="ARBA00004651"/>
    </source>
</evidence>
<evidence type="ECO:0000256" key="4">
    <source>
        <dbReference type="ARBA" id="ARBA00022692"/>
    </source>
</evidence>
<keyword evidence="3" id="KW-1003">Cell membrane</keyword>
<feature type="transmembrane region" description="Helical" evidence="8">
    <location>
        <begin position="131"/>
        <end position="160"/>
    </location>
</feature>
<feature type="transmembrane region" description="Helical" evidence="8">
    <location>
        <begin position="418"/>
        <end position="439"/>
    </location>
</feature>
<evidence type="ECO:0000256" key="8">
    <source>
        <dbReference type="SAM" id="Phobius"/>
    </source>
</evidence>
<dbReference type="FunFam" id="1.20.1250.20:FF:000001">
    <property type="entry name" value="Dicarboxylate MFS transporter"/>
    <property type="match status" value="1"/>
</dbReference>
<feature type="transmembrane region" description="Helical" evidence="8">
    <location>
        <begin position="391"/>
        <end position="412"/>
    </location>
</feature>
<evidence type="ECO:0000256" key="6">
    <source>
        <dbReference type="ARBA" id="ARBA00023136"/>
    </source>
</evidence>
<feature type="compositionally biased region" description="Low complexity" evidence="7">
    <location>
        <begin position="9"/>
        <end position="29"/>
    </location>
</feature>
<dbReference type="CDD" id="cd17369">
    <property type="entry name" value="MFS_ShiA_like"/>
    <property type="match status" value="1"/>
</dbReference>
<feature type="transmembrane region" description="Helical" evidence="8">
    <location>
        <begin position="296"/>
        <end position="315"/>
    </location>
</feature>
<dbReference type="PANTHER" id="PTHR43045">
    <property type="entry name" value="SHIKIMATE TRANSPORTER"/>
    <property type="match status" value="1"/>
</dbReference>
<feature type="transmembrane region" description="Helical" evidence="8">
    <location>
        <begin position="106"/>
        <end position="125"/>
    </location>
</feature>
<dbReference type="EMBL" id="LR743507">
    <property type="protein sequence ID" value="CAA2102857.1"/>
    <property type="molecule type" value="Genomic_DNA"/>
</dbReference>
<comment type="subcellular location">
    <subcellularLocation>
        <location evidence="1">Cell membrane</location>
        <topology evidence="1">Multi-pass membrane protein</topology>
    </subcellularLocation>
</comment>
<dbReference type="Gene3D" id="1.20.1250.20">
    <property type="entry name" value="MFS general substrate transporter like domains"/>
    <property type="match status" value="2"/>
</dbReference>
<dbReference type="InterPro" id="IPR020846">
    <property type="entry name" value="MFS_dom"/>
</dbReference>
<feature type="domain" description="Major facilitator superfamily (MFS) profile" evidence="9">
    <location>
        <begin position="34"/>
        <end position="443"/>
    </location>
</feature>
<keyword evidence="6 8" id="KW-0472">Membrane</keyword>
<feature type="transmembrane region" description="Helical" evidence="8">
    <location>
        <begin position="327"/>
        <end position="345"/>
    </location>
</feature>
<dbReference type="InterPro" id="IPR036259">
    <property type="entry name" value="MFS_trans_sf"/>
</dbReference>